<dbReference type="PROSITE" id="PS51819">
    <property type="entry name" value="VOC"/>
    <property type="match status" value="1"/>
</dbReference>
<dbReference type="Gene3D" id="3.10.180.10">
    <property type="entry name" value="2,3-Dihydroxybiphenyl 1,2-Dioxygenase, domain 1"/>
    <property type="match status" value="1"/>
</dbReference>
<sequence length="139" mass="15550">MAQPFHLAIPVSNLANAEAFYGELLGCEKGRSDSQWIDWNFFGHQLVTHCVEKMPSPPSHNGVDSHAVPVPHFGVVLDMPQWQALADKVSAADIEFVIEPYIRFKDQPGEQATMFFMDYCGNALEFKAFASIEQLFATD</sequence>
<dbReference type="Pfam" id="PF00903">
    <property type="entry name" value="Glyoxalase"/>
    <property type="match status" value="1"/>
</dbReference>
<name>A0AAW7Z4K7_9ALTE</name>
<dbReference type="RefSeq" id="WP_057794237.1">
    <property type="nucleotide sequence ID" value="NZ_CANLMS010000004.1"/>
</dbReference>
<dbReference type="InterPro" id="IPR037523">
    <property type="entry name" value="VOC_core"/>
</dbReference>
<dbReference type="Proteomes" id="UP000056750">
    <property type="component" value="Chromosome"/>
</dbReference>
<keyword evidence="4" id="KW-1185">Reference proteome</keyword>
<dbReference type="KEGG" id="asq:AVL57_03675"/>
<dbReference type="EMBL" id="JAUOQI010000007">
    <property type="protein sequence ID" value="MDO6578010.1"/>
    <property type="molecule type" value="Genomic_DNA"/>
</dbReference>
<dbReference type="AlphaFoldDB" id="A0AAW7Z4K7"/>
<evidence type="ECO:0000313" key="4">
    <source>
        <dbReference type="Proteomes" id="UP000056750"/>
    </source>
</evidence>
<proteinExistence type="predicted"/>
<accession>A0AAW7Z4K7</accession>
<organism evidence="3 5">
    <name type="scientific">Alteromonas stellipolaris</name>
    <dbReference type="NCBI Taxonomy" id="233316"/>
    <lineage>
        <taxon>Bacteria</taxon>
        <taxon>Pseudomonadati</taxon>
        <taxon>Pseudomonadota</taxon>
        <taxon>Gammaproteobacteria</taxon>
        <taxon>Alteromonadales</taxon>
        <taxon>Alteromonadaceae</taxon>
        <taxon>Alteromonas/Salinimonas group</taxon>
        <taxon>Alteromonas</taxon>
    </lineage>
</organism>
<evidence type="ECO:0000313" key="3">
    <source>
        <dbReference type="EMBL" id="MDO6578010.1"/>
    </source>
</evidence>
<dbReference type="PANTHER" id="PTHR39434">
    <property type="match status" value="1"/>
</dbReference>
<gene>
    <name evidence="2" type="ORF">AVL57_03675</name>
    <name evidence="3" type="ORF">Q4527_11430</name>
</gene>
<dbReference type="SUPFAM" id="SSF54593">
    <property type="entry name" value="Glyoxalase/Bleomycin resistance protein/Dihydroxybiphenyl dioxygenase"/>
    <property type="match status" value="1"/>
</dbReference>
<reference evidence="2 4" key="1">
    <citation type="submission" date="2015-12" db="EMBL/GenBank/DDBJ databases">
        <title>Intraspecies pangenome expansion in the marine bacterium Alteromonas.</title>
        <authorList>
            <person name="Lopez-Perez M."/>
            <person name="Rodriguez-Valera F."/>
        </authorList>
    </citation>
    <scope>NUCLEOTIDE SEQUENCE [LARGE SCALE GENOMIC DNA]</scope>
    <source>
        <strain evidence="2 4">LMG 21861</strain>
    </source>
</reference>
<reference evidence="3" key="2">
    <citation type="submission" date="2023-07" db="EMBL/GenBank/DDBJ databases">
        <title>Genome content predicts the carbon catabolic preferences of heterotrophic bacteria.</title>
        <authorList>
            <person name="Gralka M."/>
        </authorList>
    </citation>
    <scope>NUCLEOTIDE SEQUENCE</scope>
    <source>
        <strain evidence="3">F2M12</strain>
    </source>
</reference>
<feature type="domain" description="VOC" evidence="1">
    <location>
        <begin position="3"/>
        <end position="129"/>
    </location>
</feature>
<dbReference type="CDD" id="cd08357">
    <property type="entry name" value="VOC_like"/>
    <property type="match status" value="1"/>
</dbReference>
<evidence type="ECO:0000313" key="2">
    <source>
        <dbReference type="EMBL" id="AMJ73155.1"/>
    </source>
</evidence>
<evidence type="ECO:0000259" key="1">
    <source>
        <dbReference type="PROSITE" id="PS51819"/>
    </source>
</evidence>
<evidence type="ECO:0000313" key="5">
    <source>
        <dbReference type="Proteomes" id="UP001170717"/>
    </source>
</evidence>
<dbReference type="InterPro" id="IPR029068">
    <property type="entry name" value="Glyas_Bleomycin-R_OHBP_Dase"/>
</dbReference>
<dbReference type="InterPro" id="IPR004360">
    <property type="entry name" value="Glyas_Fos-R_dOase_dom"/>
</dbReference>
<dbReference type="EMBL" id="CP013926">
    <property type="protein sequence ID" value="AMJ73155.1"/>
    <property type="molecule type" value="Genomic_DNA"/>
</dbReference>
<protein>
    <submittedName>
        <fullName evidence="2">Glyoxalase</fullName>
    </submittedName>
    <submittedName>
        <fullName evidence="3">VOC family protein</fullName>
    </submittedName>
</protein>
<dbReference type="PANTHER" id="PTHR39434:SF1">
    <property type="entry name" value="VOC DOMAIN-CONTAINING PROTEIN"/>
    <property type="match status" value="1"/>
</dbReference>
<dbReference type="Proteomes" id="UP001170717">
    <property type="component" value="Unassembled WGS sequence"/>
</dbReference>